<keyword evidence="10" id="KW-1185">Reference proteome</keyword>
<dbReference type="NCBIfam" id="TIGR03025">
    <property type="entry name" value="EPS_sugtrans"/>
    <property type="match status" value="1"/>
</dbReference>
<evidence type="ECO:0000256" key="7">
    <source>
        <dbReference type="SAM" id="Phobius"/>
    </source>
</evidence>
<dbReference type="InterPro" id="IPR017473">
    <property type="entry name" value="Undecaprenyl-P_gluc_Ptfrase"/>
</dbReference>
<organism evidence="9 10">
    <name type="scientific">Pontibacter locisalis</name>
    <dbReference type="NCBI Taxonomy" id="1719035"/>
    <lineage>
        <taxon>Bacteria</taxon>
        <taxon>Pseudomonadati</taxon>
        <taxon>Bacteroidota</taxon>
        <taxon>Cytophagia</taxon>
        <taxon>Cytophagales</taxon>
        <taxon>Hymenobacteraceae</taxon>
        <taxon>Pontibacter</taxon>
    </lineage>
</organism>
<evidence type="ECO:0000313" key="9">
    <source>
        <dbReference type="EMBL" id="MFD2512319.1"/>
    </source>
</evidence>
<dbReference type="Pfam" id="PF02397">
    <property type="entry name" value="Bac_transf"/>
    <property type="match status" value="1"/>
</dbReference>
<dbReference type="Gene3D" id="3.40.50.720">
    <property type="entry name" value="NAD(P)-binding Rossmann-like Domain"/>
    <property type="match status" value="1"/>
</dbReference>
<dbReference type="PROSITE" id="PS51257">
    <property type="entry name" value="PROKAR_LIPOPROTEIN"/>
    <property type="match status" value="1"/>
</dbReference>
<dbReference type="Pfam" id="PF13727">
    <property type="entry name" value="CoA_binding_3"/>
    <property type="match status" value="1"/>
</dbReference>
<comment type="similarity">
    <text evidence="2">Belongs to the bacterial sugar transferase family.</text>
</comment>
<evidence type="ECO:0000256" key="2">
    <source>
        <dbReference type="ARBA" id="ARBA00006464"/>
    </source>
</evidence>
<evidence type="ECO:0000259" key="8">
    <source>
        <dbReference type="Pfam" id="PF02397"/>
    </source>
</evidence>
<comment type="caution">
    <text evidence="9">The sequence shown here is derived from an EMBL/GenBank/DDBJ whole genome shotgun (WGS) entry which is preliminary data.</text>
</comment>
<protein>
    <submittedName>
        <fullName evidence="9">Undecaprenyl-phosphate glucose phosphotransferase</fullName>
        <ecNumber evidence="9">2.7.8.31</ecNumber>
    </submittedName>
</protein>
<name>A0ABW5IGI2_9BACT</name>
<gene>
    <name evidence="9" type="ORF">ACFSRY_00455</name>
</gene>
<feature type="transmembrane region" description="Helical" evidence="7">
    <location>
        <begin position="12"/>
        <end position="32"/>
    </location>
</feature>
<evidence type="ECO:0000256" key="1">
    <source>
        <dbReference type="ARBA" id="ARBA00004141"/>
    </source>
</evidence>
<dbReference type="EC" id="2.7.8.31" evidence="9"/>
<dbReference type="RefSeq" id="WP_377502178.1">
    <property type="nucleotide sequence ID" value="NZ_JBHULU010000001.1"/>
</dbReference>
<dbReference type="InterPro" id="IPR017475">
    <property type="entry name" value="EPS_sugar_tfrase"/>
</dbReference>
<evidence type="ECO:0000256" key="4">
    <source>
        <dbReference type="ARBA" id="ARBA00022692"/>
    </source>
</evidence>
<reference evidence="10" key="1">
    <citation type="journal article" date="2019" name="Int. J. Syst. Evol. Microbiol.">
        <title>The Global Catalogue of Microorganisms (GCM) 10K type strain sequencing project: providing services to taxonomists for standard genome sequencing and annotation.</title>
        <authorList>
            <consortium name="The Broad Institute Genomics Platform"/>
            <consortium name="The Broad Institute Genome Sequencing Center for Infectious Disease"/>
            <person name="Wu L."/>
            <person name="Ma J."/>
        </authorList>
    </citation>
    <scope>NUCLEOTIDE SEQUENCE [LARGE SCALE GENOMIC DNA]</scope>
    <source>
        <strain evidence="10">KCTC 42498</strain>
    </source>
</reference>
<accession>A0ABW5IGI2</accession>
<dbReference type="InterPro" id="IPR003362">
    <property type="entry name" value="Bact_transf"/>
</dbReference>
<sequence>MTHKYTTLFKWINVIIDYSILNLTLYACFIMADKDLLWREVYDYKLTIILLNFCWFYSSNVLNVYSRILKREAGPLMSANIASLCLFIFLATIIKIALPYIYIPPTPFIYYFVLFPALIIGWRFTFLLLRKHLRKYLPDYNRLVIVGAGSAGLDLFNYMESNPHLDYNPIGMFDDDSSNIPSHINFLGKVEECISYASTNGISEIYCALHNQDYKRIEWLMHEADKFMIRFRLVPDIKGAMHHNFLVELFGSVPVLKTRQEPLENKANEIIKRVFDVLFSSLVVVFILSWLVPLLAVAIKVDSKGPVFFKQLRSGKNNKSFYCLKFRSMRVNDNSDSIQASRDDVRVTRVGKFIRKTSIDELPQFFNVLMGDMSVVGPRPHMLKHTNDYSQLINNYMVRHFLTPGITGWAQVNGFRGETRETSAMLNRIKADLWYLENWSIFLDFKIVCRTVVVLFNNKGNVF</sequence>
<proteinExistence type="inferred from homology"/>
<dbReference type="EMBL" id="JBHULU010000001">
    <property type="protein sequence ID" value="MFD2512319.1"/>
    <property type="molecule type" value="Genomic_DNA"/>
</dbReference>
<comment type="subcellular location">
    <subcellularLocation>
        <location evidence="1">Membrane</location>
        <topology evidence="1">Multi-pass membrane protein</topology>
    </subcellularLocation>
</comment>
<feature type="transmembrane region" description="Helical" evidence="7">
    <location>
        <begin position="44"/>
        <end position="65"/>
    </location>
</feature>
<dbReference type="GO" id="GO:0089702">
    <property type="term" value="F:undecaprenyl-phosphate glucose phosphotransferase activity"/>
    <property type="evidence" value="ECO:0007669"/>
    <property type="project" value="UniProtKB-EC"/>
</dbReference>
<feature type="transmembrane region" description="Helical" evidence="7">
    <location>
        <begin position="77"/>
        <end position="102"/>
    </location>
</feature>
<evidence type="ECO:0000256" key="3">
    <source>
        <dbReference type="ARBA" id="ARBA00022679"/>
    </source>
</evidence>
<dbReference type="NCBIfam" id="TIGR03023">
    <property type="entry name" value="WcaJ_sugtrans"/>
    <property type="match status" value="1"/>
</dbReference>
<evidence type="ECO:0000256" key="5">
    <source>
        <dbReference type="ARBA" id="ARBA00022989"/>
    </source>
</evidence>
<keyword evidence="6 7" id="KW-0472">Membrane</keyword>
<keyword evidence="4 7" id="KW-0812">Transmembrane</keyword>
<dbReference type="Proteomes" id="UP001597544">
    <property type="component" value="Unassembled WGS sequence"/>
</dbReference>
<keyword evidence="5 7" id="KW-1133">Transmembrane helix</keyword>
<dbReference type="PANTHER" id="PTHR30576:SF0">
    <property type="entry name" value="UNDECAPRENYL-PHOSPHATE N-ACETYLGALACTOSAMINYL 1-PHOSPHATE TRANSFERASE-RELATED"/>
    <property type="match status" value="1"/>
</dbReference>
<feature type="transmembrane region" description="Helical" evidence="7">
    <location>
        <begin position="108"/>
        <end position="129"/>
    </location>
</feature>
<feature type="domain" description="Bacterial sugar transferase" evidence="8">
    <location>
        <begin position="272"/>
        <end position="456"/>
    </location>
</feature>
<dbReference type="PANTHER" id="PTHR30576">
    <property type="entry name" value="COLANIC BIOSYNTHESIS UDP-GLUCOSE LIPID CARRIER TRANSFERASE"/>
    <property type="match status" value="1"/>
</dbReference>
<evidence type="ECO:0000313" key="10">
    <source>
        <dbReference type="Proteomes" id="UP001597544"/>
    </source>
</evidence>
<feature type="transmembrane region" description="Helical" evidence="7">
    <location>
        <begin position="274"/>
        <end position="299"/>
    </location>
</feature>
<evidence type="ECO:0000256" key="6">
    <source>
        <dbReference type="ARBA" id="ARBA00023136"/>
    </source>
</evidence>
<keyword evidence="3 9" id="KW-0808">Transferase</keyword>